<evidence type="ECO:0000256" key="3">
    <source>
        <dbReference type="ARBA" id="ARBA00022723"/>
    </source>
</evidence>
<dbReference type="PATRIC" id="fig|862908.3.peg.449"/>
<dbReference type="eggNOG" id="COG3590">
    <property type="taxonomic scope" value="Bacteria"/>
</dbReference>
<keyword evidence="6" id="KW-0482">Metalloprotease</keyword>
<dbReference type="InterPro" id="IPR008753">
    <property type="entry name" value="Peptidase_M13_N"/>
</dbReference>
<dbReference type="CDD" id="cd08662">
    <property type="entry name" value="M13"/>
    <property type="match status" value="1"/>
</dbReference>
<evidence type="ECO:0000313" key="10">
    <source>
        <dbReference type="Proteomes" id="UP000008963"/>
    </source>
</evidence>
<evidence type="ECO:0000256" key="2">
    <source>
        <dbReference type="ARBA" id="ARBA00022670"/>
    </source>
</evidence>
<keyword evidence="5" id="KW-0862">Zinc</keyword>
<dbReference type="PROSITE" id="PS51257">
    <property type="entry name" value="PROKAR_LIPOPROTEIN"/>
    <property type="match status" value="1"/>
</dbReference>
<dbReference type="GO" id="GO:0005886">
    <property type="term" value="C:plasma membrane"/>
    <property type="evidence" value="ECO:0007669"/>
    <property type="project" value="TreeGrafter"/>
</dbReference>
<dbReference type="GO" id="GO:0004222">
    <property type="term" value="F:metalloendopeptidase activity"/>
    <property type="evidence" value="ECO:0007669"/>
    <property type="project" value="InterPro"/>
</dbReference>
<feature type="domain" description="Peptidase M13 C-terminal" evidence="7">
    <location>
        <begin position="474"/>
        <end position="664"/>
    </location>
</feature>
<accession>E1X4F5</accession>
<comment type="cofactor">
    <cofactor evidence="1">
        <name>Zn(2+)</name>
        <dbReference type="ChEBI" id="CHEBI:29105"/>
    </cofactor>
</comment>
<evidence type="ECO:0000259" key="8">
    <source>
        <dbReference type="Pfam" id="PF05649"/>
    </source>
</evidence>
<dbReference type="HOGENOM" id="CLU_006187_7_2_7"/>
<dbReference type="PROSITE" id="PS51885">
    <property type="entry name" value="NEPRILYSIN"/>
    <property type="match status" value="1"/>
</dbReference>
<feature type="domain" description="Peptidase M13 N-terminal" evidence="8">
    <location>
        <begin position="50"/>
        <end position="416"/>
    </location>
</feature>
<dbReference type="Pfam" id="PF05649">
    <property type="entry name" value="Peptidase_M13_N"/>
    <property type="match status" value="1"/>
</dbReference>
<evidence type="ECO:0000256" key="6">
    <source>
        <dbReference type="ARBA" id="ARBA00023049"/>
    </source>
</evidence>
<dbReference type="InterPro" id="IPR042089">
    <property type="entry name" value="Peptidase_M13_dom_2"/>
</dbReference>
<dbReference type="InterPro" id="IPR018497">
    <property type="entry name" value="Peptidase_M13_C"/>
</dbReference>
<dbReference type="KEGG" id="bmx:BMS_0472"/>
<name>E1X4F5_HALMS</name>
<evidence type="ECO:0000256" key="4">
    <source>
        <dbReference type="ARBA" id="ARBA00022801"/>
    </source>
</evidence>
<dbReference type="Gene3D" id="3.40.390.10">
    <property type="entry name" value="Collagenase (Catalytic Domain)"/>
    <property type="match status" value="1"/>
</dbReference>
<keyword evidence="4" id="KW-0378">Hydrolase</keyword>
<dbReference type="GO" id="GO:0016485">
    <property type="term" value="P:protein processing"/>
    <property type="evidence" value="ECO:0007669"/>
    <property type="project" value="TreeGrafter"/>
</dbReference>
<evidence type="ECO:0000256" key="1">
    <source>
        <dbReference type="ARBA" id="ARBA00001947"/>
    </source>
</evidence>
<dbReference type="InterPro" id="IPR000718">
    <property type="entry name" value="Peptidase_M13"/>
</dbReference>
<dbReference type="InterPro" id="IPR024079">
    <property type="entry name" value="MetalloPept_cat_dom_sf"/>
</dbReference>
<dbReference type="PRINTS" id="PR00786">
    <property type="entry name" value="NEPRILYSIN"/>
</dbReference>
<dbReference type="SUPFAM" id="SSF55486">
    <property type="entry name" value="Metalloproteases ('zincins'), catalytic domain"/>
    <property type="match status" value="1"/>
</dbReference>
<evidence type="ECO:0000256" key="5">
    <source>
        <dbReference type="ARBA" id="ARBA00022833"/>
    </source>
</evidence>
<dbReference type="Gene3D" id="1.10.1380.10">
    <property type="entry name" value="Neutral endopeptidase , domain2"/>
    <property type="match status" value="1"/>
</dbReference>
<organism evidence="9 10">
    <name type="scientific">Halobacteriovorax marinus (strain ATCC BAA-682 / DSM 15412 / SJ)</name>
    <name type="common">Bacteriovorax marinus</name>
    <dbReference type="NCBI Taxonomy" id="862908"/>
    <lineage>
        <taxon>Bacteria</taxon>
        <taxon>Pseudomonadati</taxon>
        <taxon>Bdellovibrionota</taxon>
        <taxon>Bacteriovoracia</taxon>
        <taxon>Bacteriovoracales</taxon>
        <taxon>Halobacteriovoraceae</taxon>
        <taxon>Halobacteriovorax</taxon>
    </lineage>
</organism>
<keyword evidence="2" id="KW-0645">Protease</keyword>
<keyword evidence="3" id="KW-0479">Metal-binding</keyword>
<sequence length="667" mass="77592">MEKEMINRKNFRTWSSITILSIFLIGCNKEVKNRIPDKRDFPINTSAPACNDFYDHVCSKVIDSFELPANRARYAFAFSDSDERILEFKKKFLSELRSRDAISKRESQLKNYYMSCLDLSLSEKSELNYIKETKEKINNIKSKEELISFINNQFFKGQQSLIGVEPFANPSNPSKSDLLVTANVVTLPDPSYYLKKDLTNDLKVLITEFFQIIGDKSPEQTMKTVWNFEESMSKVSPNKIEIRQLIAINNVKTIAEFKKAYPALQIDNVLTKLPKGLNIRDFMPKTMKHFNNYVDQSSLDDLKNIYLYLTLFGTIEVSHKEFSSKKYHFLSTYLGKPKERAPRGEECTEMIKQRFSKEIDFFVIDKMFPNFPEERIKKLVQSIRGSIVDSLEKNQWLSKQGKEEAIKKIQSALLQIVKPKNEEEWDFNYLGEYSEKDYIYNDILLGKLTREKRLEDATKPINREKWGMAPLAINAFYNPTLNKFVLLQGILQYPFFDSKMDDRDIIAGMGMVIGHELGHSIDDNGSRYDSEGRLRKWLKDEDKKKFDELTKPLIEQFNSVGHDGKMTLGENIGDLVGLAAAYKTAFPDSTKEYSKEDQQNFFKAYGRIWCEVQTDSMKELRLKSDYHSLGRQRVNQQVKNHPGFTEAFSCKEGDKMYLPESKRVKIW</sequence>
<evidence type="ECO:0000313" key="9">
    <source>
        <dbReference type="EMBL" id="CBW25385.1"/>
    </source>
</evidence>
<dbReference type="GO" id="GO:0046872">
    <property type="term" value="F:metal ion binding"/>
    <property type="evidence" value="ECO:0007669"/>
    <property type="project" value="UniProtKB-KW"/>
</dbReference>
<gene>
    <name evidence="9" type="ordered locus">BMS_0472</name>
</gene>
<protein>
    <submittedName>
        <fullName evidence="9">Endopeptidase</fullName>
    </submittedName>
</protein>
<dbReference type="Proteomes" id="UP000008963">
    <property type="component" value="Chromosome"/>
</dbReference>
<keyword evidence="10" id="KW-1185">Reference proteome</keyword>
<reference evidence="10" key="1">
    <citation type="journal article" date="2013" name="ISME J.">
        <title>A small predatory core genome in the divergent marine Bacteriovorax marinus SJ and the terrestrial Bdellovibrio bacteriovorus.</title>
        <authorList>
            <person name="Crossman L.C."/>
            <person name="Chen H."/>
            <person name="Cerdeno-Tarraga A.M."/>
            <person name="Brooks K."/>
            <person name="Quail M.A."/>
            <person name="Pineiro S.A."/>
            <person name="Hobley L."/>
            <person name="Sockett R.E."/>
            <person name="Bentley S.D."/>
            <person name="Parkhill J."/>
            <person name="Williams H.N."/>
            <person name="Stine O.C."/>
        </authorList>
    </citation>
    <scope>NUCLEOTIDE SEQUENCE [LARGE SCALE GENOMIC DNA]</scope>
    <source>
        <strain evidence="10">ATCC BAA-682 / DSM 15412 / SJ</strain>
    </source>
</reference>
<dbReference type="Pfam" id="PF01431">
    <property type="entry name" value="Peptidase_M13"/>
    <property type="match status" value="1"/>
</dbReference>
<dbReference type="EMBL" id="FQ312005">
    <property type="protein sequence ID" value="CBW25385.1"/>
    <property type="molecule type" value="Genomic_DNA"/>
</dbReference>
<evidence type="ECO:0000259" key="7">
    <source>
        <dbReference type="Pfam" id="PF01431"/>
    </source>
</evidence>
<dbReference type="AlphaFoldDB" id="E1X4F5"/>
<dbReference type="PANTHER" id="PTHR11733">
    <property type="entry name" value="ZINC METALLOPROTEASE FAMILY M13 NEPRILYSIN-RELATED"/>
    <property type="match status" value="1"/>
</dbReference>
<proteinExistence type="predicted"/>
<dbReference type="STRING" id="862908.BMS_0472"/>
<dbReference type="PANTHER" id="PTHR11733:SF240">
    <property type="entry name" value="GH14155P-RELATED"/>
    <property type="match status" value="1"/>
</dbReference>